<comment type="catalytic activity">
    <reaction evidence="16">
        <text>(6S)-5,6,7,8-tetrahydrofolate + NADP(+) = 7,8-dihydrofolate + NADPH + H(+)</text>
        <dbReference type="Rhea" id="RHEA:15009"/>
        <dbReference type="ChEBI" id="CHEBI:15378"/>
        <dbReference type="ChEBI" id="CHEBI:57451"/>
        <dbReference type="ChEBI" id="CHEBI:57453"/>
        <dbReference type="ChEBI" id="CHEBI:57783"/>
        <dbReference type="ChEBI" id="CHEBI:58349"/>
        <dbReference type="EC" id="1.5.1.3"/>
    </reaction>
</comment>
<dbReference type="Gene3D" id="3.30.572.10">
    <property type="entry name" value="Thymidylate synthase/dCMP hydroxymethylase domain"/>
    <property type="match status" value="1"/>
</dbReference>
<feature type="active site" evidence="17 18">
    <location>
        <position position="469"/>
    </location>
</feature>
<feature type="region of interest" description="Disordered" evidence="19">
    <location>
        <begin position="1"/>
        <end position="25"/>
    </location>
</feature>
<evidence type="ECO:0000256" key="5">
    <source>
        <dbReference type="ARBA" id="ARBA00012856"/>
    </source>
</evidence>
<keyword evidence="12" id="KW-0560">Oxidoreductase</keyword>
<evidence type="ECO:0000256" key="12">
    <source>
        <dbReference type="ARBA" id="ARBA00023002"/>
    </source>
</evidence>
<dbReference type="AlphaFoldDB" id="A0ABD3RF33"/>
<comment type="similarity">
    <text evidence="3">In the N-terminal section; belongs to the dihydrofolate reductase family.</text>
</comment>
<dbReference type="InterPro" id="IPR020940">
    <property type="entry name" value="Thymidylate_synthase_AS"/>
</dbReference>
<dbReference type="Gene3D" id="3.40.430.10">
    <property type="entry name" value="Dihydrofolate Reductase, subunit A"/>
    <property type="match status" value="1"/>
</dbReference>
<feature type="region of interest" description="Disordered" evidence="19">
    <location>
        <begin position="210"/>
        <end position="236"/>
    </location>
</feature>
<dbReference type="NCBIfam" id="NF002497">
    <property type="entry name" value="PRK01827.1-3"/>
    <property type="match status" value="1"/>
</dbReference>
<dbReference type="CDD" id="cd00351">
    <property type="entry name" value="TS_Pyrimidine_HMase"/>
    <property type="match status" value="1"/>
</dbReference>
<evidence type="ECO:0000256" key="13">
    <source>
        <dbReference type="ARBA" id="ARBA00023268"/>
    </source>
</evidence>
<evidence type="ECO:0000256" key="15">
    <source>
        <dbReference type="ARBA" id="ARBA00047344"/>
    </source>
</evidence>
<organism evidence="21 22">
    <name type="scientific">Cyclostephanos tholiformis</name>
    <dbReference type="NCBI Taxonomy" id="382380"/>
    <lineage>
        <taxon>Eukaryota</taxon>
        <taxon>Sar</taxon>
        <taxon>Stramenopiles</taxon>
        <taxon>Ochrophyta</taxon>
        <taxon>Bacillariophyta</taxon>
        <taxon>Coscinodiscophyceae</taxon>
        <taxon>Thalassiosirophycidae</taxon>
        <taxon>Stephanodiscales</taxon>
        <taxon>Stephanodiscaceae</taxon>
        <taxon>Cyclostephanos</taxon>
    </lineage>
</organism>
<dbReference type="PROSITE" id="PS00091">
    <property type="entry name" value="THYMIDYLATE_SYNTHASE"/>
    <property type="match status" value="1"/>
</dbReference>
<dbReference type="SUPFAM" id="SSF53597">
    <property type="entry name" value="Dihydrofolate reductase-like"/>
    <property type="match status" value="1"/>
</dbReference>
<dbReference type="InterPro" id="IPR036926">
    <property type="entry name" value="Thymidate_synth/dCMP_Mease_sf"/>
</dbReference>
<evidence type="ECO:0000256" key="1">
    <source>
        <dbReference type="ARBA" id="ARBA00004903"/>
    </source>
</evidence>
<dbReference type="PANTHER" id="PTHR11548">
    <property type="entry name" value="THYMIDYLATE SYNTHASE 1"/>
    <property type="match status" value="1"/>
</dbReference>
<dbReference type="InterPro" id="IPR017925">
    <property type="entry name" value="DHFR_CS"/>
</dbReference>
<dbReference type="InterPro" id="IPR000398">
    <property type="entry name" value="Thymidylate_synthase"/>
</dbReference>
<sequence>SKPHNTKSARLNNATTTTTKTIPAHPPRFAKTRLHAAFQIMADVAAVVAAAAGSRGIGVKGNLPWRLPGDMKHFKEVTCAPPSPGLINAVIMGRKTWESIPTKFRPLPDRINVVLTRGESALPLVESAADRAAVPSFLVASSLDEAMDKIMSIPNVGSIYVIGGGEVYKSAIESGLVRRVVYTRVHGMPDDVEFDAFFPEMTHDEWECKPLIATPPSSSSDGENEGDINASSSSLAAEDAPVAKRARIANAHAHIDAKSGLRYEFLEYVRRIPSHIPPPAVVTPTAASSTVLPDEGPEVNPEEMQYLDVCRDILANGVRRGDRTGTGTLSKFGVQMRYSLRDETLPLLTTKRTFWRGVAEELLWFVRGSTNANELADKDVHIWDGNGSREFLDSRGLGHREVGDLGPVYGFQWRHFGAEYTNMHANYEGKGVDQLADCIDKIINNPEDRRIIMSAWNPKDLDMMALPPCHMFCQFYVDTEKNELSCQMYQRSADMGLGVPFNIASYALLTHMIAKVTGRKPGDFVHTIGDAHIYLNHVDALKEQLERKPRAFPKLKFRDNGKIYDDIDGFSFEDFEVVGYKPHATIKMKMAV</sequence>
<dbReference type="Pfam" id="PF00186">
    <property type="entry name" value="DHFR_1"/>
    <property type="match status" value="1"/>
</dbReference>
<comment type="pathway">
    <text evidence="1">Cofactor biosynthesis; tetrahydrofolate biosynthesis; 5,6,7,8-tetrahydrofolate from 7,8-dihydrofolate: step 1/1.</text>
</comment>
<dbReference type="InterPro" id="IPR012262">
    <property type="entry name" value="DHFR-TS"/>
</dbReference>
<feature type="compositionally biased region" description="Low complexity" evidence="19">
    <location>
        <begin position="282"/>
        <end position="291"/>
    </location>
</feature>
<evidence type="ECO:0000313" key="22">
    <source>
        <dbReference type="Proteomes" id="UP001530377"/>
    </source>
</evidence>
<evidence type="ECO:0000313" key="21">
    <source>
        <dbReference type="EMBL" id="KAL3811394.1"/>
    </source>
</evidence>
<evidence type="ECO:0000256" key="8">
    <source>
        <dbReference type="ARBA" id="ARBA00022603"/>
    </source>
</evidence>
<accession>A0ABD3RF33</accession>
<dbReference type="GO" id="GO:0004146">
    <property type="term" value="F:dihydrofolate reductase activity"/>
    <property type="evidence" value="ECO:0007669"/>
    <property type="project" value="UniProtKB-EC"/>
</dbReference>
<dbReference type="EMBL" id="JALLPB020000264">
    <property type="protein sequence ID" value="KAL3811394.1"/>
    <property type="molecule type" value="Genomic_DNA"/>
</dbReference>
<dbReference type="NCBIfam" id="TIGR03284">
    <property type="entry name" value="thym_sym"/>
    <property type="match status" value="1"/>
</dbReference>
<dbReference type="InterPro" id="IPR001796">
    <property type="entry name" value="DHFR_dom"/>
</dbReference>
<evidence type="ECO:0000256" key="18">
    <source>
        <dbReference type="PROSITE-ProRule" id="PRU10016"/>
    </source>
</evidence>
<comment type="function">
    <text evidence="14">Bifunctional enzyme. Involved in de novo dTMP biosynthesis. Key enzyme in folate metabolism. Catalyzes an essential reaction for de novo glycine and purine synthesis, DNA precursor synthesis, and for the conversion of dUMP to dTMP.</text>
</comment>
<evidence type="ECO:0000256" key="14">
    <source>
        <dbReference type="ARBA" id="ARBA00025154"/>
    </source>
</evidence>
<evidence type="ECO:0000256" key="19">
    <source>
        <dbReference type="SAM" id="MobiDB-lite"/>
    </source>
</evidence>
<dbReference type="PANTHER" id="PTHR11548:SF2">
    <property type="entry name" value="THYMIDYLATE SYNTHASE"/>
    <property type="match status" value="1"/>
</dbReference>
<feature type="non-terminal residue" evidence="21">
    <location>
        <position position="1"/>
    </location>
</feature>
<keyword evidence="9" id="KW-0808">Transferase</keyword>
<dbReference type="GO" id="GO:0006730">
    <property type="term" value="P:one-carbon metabolic process"/>
    <property type="evidence" value="ECO:0007669"/>
    <property type="project" value="UniProtKB-KW"/>
</dbReference>
<reference evidence="21 22" key="1">
    <citation type="submission" date="2024-10" db="EMBL/GenBank/DDBJ databases">
        <title>Updated reference genomes for cyclostephanoid diatoms.</title>
        <authorList>
            <person name="Roberts W.R."/>
            <person name="Alverson A.J."/>
        </authorList>
    </citation>
    <scope>NUCLEOTIDE SEQUENCE [LARGE SCALE GENOMIC DNA]</scope>
    <source>
        <strain evidence="21 22">AJA228-03</strain>
    </source>
</reference>
<evidence type="ECO:0000256" key="7">
    <source>
        <dbReference type="ARBA" id="ARBA00022563"/>
    </source>
</evidence>
<feature type="domain" description="DHFR" evidence="20">
    <location>
        <begin position="43"/>
        <end position="270"/>
    </location>
</feature>
<dbReference type="EC" id="1.5.1.3" evidence="5"/>
<comment type="caution">
    <text evidence="21">The sequence shown here is derived from an EMBL/GenBank/DDBJ whole genome shotgun (WGS) entry which is preliminary data.</text>
</comment>
<dbReference type="PROSITE" id="PS00075">
    <property type="entry name" value="DHFR_1"/>
    <property type="match status" value="1"/>
</dbReference>
<keyword evidence="13" id="KW-0511">Multifunctional enzyme</keyword>
<dbReference type="InterPro" id="IPR024072">
    <property type="entry name" value="DHFR-like_dom_sf"/>
</dbReference>
<keyword evidence="8" id="KW-0489">Methyltransferase</keyword>
<evidence type="ECO:0000256" key="6">
    <source>
        <dbReference type="ARBA" id="ARBA00019798"/>
    </source>
</evidence>
<gene>
    <name evidence="21" type="ORF">ACHAXA_000473</name>
</gene>
<evidence type="ECO:0000256" key="4">
    <source>
        <dbReference type="ARBA" id="ARBA00011947"/>
    </source>
</evidence>
<dbReference type="Pfam" id="PF00303">
    <property type="entry name" value="Thymidylat_synt"/>
    <property type="match status" value="1"/>
</dbReference>
<dbReference type="InterPro" id="IPR023451">
    <property type="entry name" value="Thymidate_synth/dCMP_Mease_dom"/>
</dbReference>
<dbReference type="PROSITE" id="PS51330">
    <property type="entry name" value="DHFR_2"/>
    <property type="match status" value="1"/>
</dbReference>
<dbReference type="CDD" id="cd00209">
    <property type="entry name" value="DHFR"/>
    <property type="match status" value="1"/>
</dbReference>
<evidence type="ECO:0000256" key="10">
    <source>
        <dbReference type="ARBA" id="ARBA00022727"/>
    </source>
</evidence>
<dbReference type="HAMAP" id="MF_00008">
    <property type="entry name" value="Thymidy_synth_bact"/>
    <property type="match status" value="1"/>
</dbReference>
<dbReference type="InterPro" id="IPR045097">
    <property type="entry name" value="Thymidate_synth/dCMP_Mease"/>
</dbReference>
<evidence type="ECO:0000256" key="9">
    <source>
        <dbReference type="ARBA" id="ARBA00022679"/>
    </source>
</evidence>
<name>A0ABD3RF33_9STRA</name>
<keyword evidence="10" id="KW-0545">Nucleotide biosynthesis</keyword>
<keyword evidence="11" id="KW-0521">NADP</keyword>
<dbReference type="GO" id="GO:0009165">
    <property type="term" value="P:nucleotide biosynthetic process"/>
    <property type="evidence" value="ECO:0007669"/>
    <property type="project" value="UniProtKB-KW"/>
</dbReference>
<dbReference type="FunFam" id="3.30.572.10:FF:000002">
    <property type="entry name" value="Possible thymidylate synthase"/>
    <property type="match status" value="1"/>
</dbReference>
<keyword evidence="22" id="KW-1185">Reference proteome</keyword>
<protein>
    <recommendedName>
        <fullName evidence="6">Bifunctional dihydrofolate reductase-thymidylate synthase</fullName>
        <ecNumber evidence="5">1.5.1.3</ecNumber>
        <ecNumber evidence="4">2.1.1.45</ecNumber>
    </recommendedName>
</protein>
<evidence type="ECO:0000259" key="20">
    <source>
        <dbReference type="PROSITE" id="PS51330"/>
    </source>
</evidence>
<evidence type="ECO:0000256" key="17">
    <source>
        <dbReference type="PIRSR" id="PIRSR000389-1"/>
    </source>
</evidence>
<evidence type="ECO:0000256" key="11">
    <source>
        <dbReference type="ARBA" id="ARBA00022857"/>
    </source>
</evidence>
<dbReference type="GO" id="GO:0032259">
    <property type="term" value="P:methylation"/>
    <property type="evidence" value="ECO:0007669"/>
    <property type="project" value="UniProtKB-KW"/>
</dbReference>
<comment type="similarity">
    <text evidence="2">In the C-terminal section; belongs to the thymidylate synthase family.</text>
</comment>
<dbReference type="Proteomes" id="UP001530377">
    <property type="component" value="Unassembled WGS sequence"/>
</dbReference>
<feature type="region of interest" description="Disordered" evidence="19">
    <location>
        <begin position="280"/>
        <end position="299"/>
    </location>
</feature>
<keyword evidence="7" id="KW-0554">One-carbon metabolism</keyword>
<dbReference type="EC" id="2.1.1.45" evidence="4"/>
<evidence type="ECO:0000256" key="3">
    <source>
        <dbReference type="ARBA" id="ARBA00010176"/>
    </source>
</evidence>
<evidence type="ECO:0000256" key="2">
    <source>
        <dbReference type="ARBA" id="ARBA00006900"/>
    </source>
</evidence>
<evidence type="ECO:0000256" key="16">
    <source>
        <dbReference type="ARBA" id="ARBA00048873"/>
    </source>
</evidence>
<proteinExistence type="inferred from homology"/>
<dbReference type="PIRSF" id="PIRSF000389">
    <property type="entry name" value="DHFR-TS"/>
    <property type="match status" value="1"/>
</dbReference>
<dbReference type="PRINTS" id="PR00108">
    <property type="entry name" value="THYMDSNTHASE"/>
</dbReference>
<dbReference type="SUPFAM" id="SSF55831">
    <property type="entry name" value="Thymidylate synthase/dCMP hydroxymethylase"/>
    <property type="match status" value="1"/>
</dbReference>
<dbReference type="GO" id="GO:0004799">
    <property type="term" value="F:thymidylate synthase activity"/>
    <property type="evidence" value="ECO:0007669"/>
    <property type="project" value="UniProtKB-EC"/>
</dbReference>
<comment type="catalytic activity">
    <reaction evidence="15">
        <text>dUMP + (6R)-5,10-methylene-5,6,7,8-tetrahydrofolate = 7,8-dihydrofolate + dTMP</text>
        <dbReference type="Rhea" id="RHEA:12104"/>
        <dbReference type="ChEBI" id="CHEBI:15636"/>
        <dbReference type="ChEBI" id="CHEBI:57451"/>
        <dbReference type="ChEBI" id="CHEBI:63528"/>
        <dbReference type="ChEBI" id="CHEBI:246422"/>
        <dbReference type="EC" id="2.1.1.45"/>
    </reaction>
</comment>